<organism evidence="1 2">
    <name type="scientific">Georgenia halotolerans</name>
    <dbReference type="NCBI Taxonomy" id="3028317"/>
    <lineage>
        <taxon>Bacteria</taxon>
        <taxon>Bacillati</taxon>
        <taxon>Actinomycetota</taxon>
        <taxon>Actinomycetes</taxon>
        <taxon>Micrococcales</taxon>
        <taxon>Bogoriellaceae</taxon>
        <taxon>Georgenia</taxon>
    </lineage>
</organism>
<proteinExistence type="predicted"/>
<evidence type="ECO:0000313" key="1">
    <source>
        <dbReference type="EMBL" id="MDD9205367.1"/>
    </source>
</evidence>
<comment type="caution">
    <text evidence="1">The sequence shown here is derived from an EMBL/GenBank/DDBJ whole genome shotgun (WGS) entry which is preliminary data.</text>
</comment>
<dbReference type="Proteomes" id="UP001165561">
    <property type="component" value="Unassembled WGS sequence"/>
</dbReference>
<name>A0ABT5TTH8_9MICO</name>
<reference evidence="1" key="1">
    <citation type="submission" date="2023-02" db="EMBL/GenBank/DDBJ databases">
        <title>Georgenia sp.10Sc9-8, isolated from a soil sample collected from the Taklamakan desert.</title>
        <authorList>
            <person name="Liu S."/>
        </authorList>
    </citation>
    <scope>NUCLEOTIDE SEQUENCE</scope>
    <source>
        <strain evidence="1">10Sc9-8</strain>
    </source>
</reference>
<sequence length="143" mass="14619">MLSIGCGLLALALILVVVSASAVHIERKRLLALADAMAADAATAIALPEYYAGAEAVISGGGPSVPLTDASVRAAAQEYLDRAPVVLTGRVEGLRVIAPTGTPDGATAEVTVAARARPPLVPWVLLPWSDGIDLRATSRARAE</sequence>
<protein>
    <recommendedName>
        <fullName evidence="3">Flp pilus-assembly TadG-like N-terminal domain-containing protein</fullName>
    </recommendedName>
</protein>
<accession>A0ABT5TTH8</accession>
<gene>
    <name evidence="1" type="ORF">PU560_02660</name>
</gene>
<dbReference type="EMBL" id="JARACI010000449">
    <property type="protein sequence ID" value="MDD9205367.1"/>
    <property type="molecule type" value="Genomic_DNA"/>
</dbReference>
<evidence type="ECO:0000313" key="2">
    <source>
        <dbReference type="Proteomes" id="UP001165561"/>
    </source>
</evidence>
<evidence type="ECO:0008006" key="3">
    <source>
        <dbReference type="Google" id="ProtNLM"/>
    </source>
</evidence>
<keyword evidence="2" id="KW-1185">Reference proteome</keyword>